<dbReference type="InterPro" id="IPR003169">
    <property type="entry name" value="GYF"/>
</dbReference>
<dbReference type="RefSeq" id="XP_004177872.1">
    <property type="nucleotide sequence ID" value="XM_004177824.1"/>
</dbReference>
<dbReference type="PANTHER" id="PTHR13138:SF3">
    <property type="entry name" value="CD2 ANTIGEN CYTOPLASMIC TAIL-BINDING PROTEIN 2"/>
    <property type="match status" value="1"/>
</dbReference>
<proteinExistence type="predicted"/>
<dbReference type="SUPFAM" id="SSF55277">
    <property type="entry name" value="GYF domain"/>
    <property type="match status" value="1"/>
</dbReference>
<evidence type="ECO:0000259" key="2">
    <source>
        <dbReference type="PROSITE" id="PS50829"/>
    </source>
</evidence>
<dbReference type="PROSITE" id="PS50829">
    <property type="entry name" value="GYF"/>
    <property type="match status" value="1"/>
</dbReference>
<dbReference type="PANTHER" id="PTHR13138">
    <property type="entry name" value="PROTEIN LIN1"/>
    <property type="match status" value="1"/>
</dbReference>
<reference evidence="3 4" key="1">
    <citation type="journal article" date="2011" name="Proc. Natl. Acad. Sci. U.S.A.">
        <title>Evolutionary erosion of yeast sex chromosomes by mating-type switching accidents.</title>
        <authorList>
            <person name="Gordon J.L."/>
            <person name="Armisen D."/>
            <person name="Proux-Wera E."/>
            <person name="Oheigeartaigh S.S."/>
            <person name="Byrne K.P."/>
            <person name="Wolfe K.H."/>
        </authorList>
    </citation>
    <scope>NUCLEOTIDE SEQUENCE [LARGE SCALE GENOMIC DNA]</scope>
    <source>
        <strain evidence="4">ATCC 34711 / CBS 6284 / DSM 70876 / NBRC 10599 / NRRL Y-10934 / UCD 77-7</strain>
    </source>
</reference>
<feature type="domain" description="GYF" evidence="2">
    <location>
        <begin position="344"/>
        <end position="402"/>
    </location>
</feature>
<dbReference type="OrthoDB" id="331341at2759"/>
<dbReference type="InterPro" id="IPR035445">
    <property type="entry name" value="GYF-like_dom_sf"/>
</dbReference>
<sequence>MVDTTKRSRNKLNEDSSDYEEYNNEFGFQKDHSRKRQRKMISMQGFESDSSDGVLDEEDDEENRDQKNIGLDNNSEMINKDLNVFEDEDDNNDFLTQLHNTDKNENNEDRTASFNIFKSDDHNGNNPKTSVKINHDSNEQENSLNLNQEIEEIPIEAFNLEDENINGRFDAEGNYTRSIADLKEEEEEKSYQNQDKWIDDYNDDIHQTFEAQRKRTEMVAKKQKEIKKSRRHYMLDVALSRLLYFLKKNKTIMQSISELHNIRNKLNTMNKINKELDRDKTNNEIKKKYISNGIQMIIEIIEILEQKGIENVYELDRPKLLSLIREESLDATDDIDSEKHNYRIKRWQFKWQNDLNKIHGVYTNYEMQYWKQTYFNDQVLIKNVNDKDQENNWVHVSCLTFI</sequence>
<dbReference type="FunCoup" id="I2GW51">
    <property type="interactions" value="743"/>
</dbReference>
<gene>
    <name evidence="3" type="primary">TBLA0A05600</name>
    <name evidence="3" type="ORF">TBLA_0A05600</name>
</gene>
<dbReference type="AlphaFoldDB" id="I2GW51"/>
<feature type="compositionally biased region" description="Basic and acidic residues" evidence="1">
    <location>
        <begin position="1"/>
        <end position="14"/>
    </location>
</feature>
<dbReference type="InParanoid" id="I2GW51"/>
<dbReference type="GeneID" id="14493732"/>
<feature type="compositionally biased region" description="Acidic residues" evidence="1">
    <location>
        <begin position="54"/>
        <end position="63"/>
    </location>
</feature>
<dbReference type="SMART" id="SM00444">
    <property type="entry name" value="GYF"/>
    <property type="match status" value="1"/>
</dbReference>
<dbReference type="HOGENOM" id="CLU_065846_0_0_1"/>
<organism evidence="3 4">
    <name type="scientific">Henningerozyma blattae (strain ATCC 34711 / CBS 6284 / DSM 70876 / NBRC 10599 / NRRL Y-10934 / UCD 77-7)</name>
    <name type="common">Yeast</name>
    <name type="synonym">Tetrapisispora blattae</name>
    <dbReference type="NCBI Taxonomy" id="1071380"/>
    <lineage>
        <taxon>Eukaryota</taxon>
        <taxon>Fungi</taxon>
        <taxon>Dikarya</taxon>
        <taxon>Ascomycota</taxon>
        <taxon>Saccharomycotina</taxon>
        <taxon>Saccharomycetes</taxon>
        <taxon>Saccharomycetales</taxon>
        <taxon>Saccharomycetaceae</taxon>
        <taxon>Henningerozyma</taxon>
    </lineage>
</organism>
<dbReference type="KEGG" id="tbl:TBLA_0A05600"/>
<dbReference type="GO" id="GO:0005682">
    <property type="term" value="C:U5 snRNP"/>
    <property type="evidence" value="ECO:0007669"/>
    <property type="project" value="InterPro"/>
</dbReference>
<keyword evidence="4" id="KW-1185">Reference proteome</keyword>
<dbReference type="Pfam" id="PF02213">
    <property type="entry name" value="GYF"/>
    <property type="match status" value="1"/>
</dbReference>
<dbReference type="Proteomes" id="UP000002866">
    <property type="component" value="Chromosome 1"/>
</dbReference>
<dbReference type="InterPro" id="IPR039905">
    <property type="entry name" value="CD2BP2/Lin1"/>
</dbReference>
<evidence type="ECO:0000256" key="1">
    <source>
        <dbReference type="SAM" id="MobiDB-lite"/>
    </source>
</evidence>
<name>I2GW51_HENB6</name>
<evidence type="ECO:0000313" key="4">
    <source>
        <dbReference type="Proteomes" id="UP000002866"/>
    </source>
</evidence>
<dbReference type="EMBL" id="HE806316">
    <property type="protein sequence ID" value="CCH58353.1"/>
    <property type="molecule type" value="Genomic_DNA"/>
</dbReference>
<dbReference type="OMA" id="YEMQYWK"/>
<accession>I2GW51</accession>
<protein>
    <recommendedName>
        <fullName evidence="2">GYF domain-containing protein</fullName>
    </recommendedName>
</protein>
<evidence type="ECO:0000313" key="3">
    <source>
        <dbReference type="EMBL" id="CCH58353.1"/>
    </source>
</evidence>
<feature type="region of interest" description="Disordered" evidence="1">
    <location>
        <begin position="1"/>
        <end position="75"/>
    </location>
</feature>
<dbReference type="STRING" id="1071380.I2GW51"/>
<feature type="region of interest" description="Disordered" evidence="1">
    <location>
        <begin position="116"/>
        <end position="141"/>
    </location>
</feature>
<dbReference type="Gene3D" id="3.30.1490.40">
    <property type="match status" value="1"/>
</dbReference>
<dbReference type="eggNOG" id="KOG2950">
    <property type="taxonomic scope" value="Eukaryota"/>
</dbReference>